<dbReference type="NCBIfam" id="NF002870">
    <property type="entry name" value="PRK03188.1"/>
    <property type="match status" value="1"/>
</dbReference>
<comment type="catalytic activity">
    <reaction evidence="9">
        <text>4-CDP-2-C-methyl-D-erythritol + ATP = 4-CDP-2-C-methyl-D-erythritol 2-phosphate + ADP + H(+)</text>
        <dbReference type="Rhea" id="RHEA:18437"/>
        <dbReference type="ChEBI" id="CHEBI:15378"/>
        <dbReference type="ChEBI" id="CHEBI:30616"/>
        <dbReference type="ChEBI" id="CHEBI:57823"/>
        <dbReference type="ChEBI" id="CHEBI:57919"/>
        <dbReference type="ChEBI" id="CHEBI:456216"/>
        <dbReference type="EC" id="2.7.1.148"/>
    </reaction>
</comment>
<dbReference type="Gene3D" id="3.30.230.10">
    <property type="match status" value="1"/>
</dbReference>
<dbReference type="HAMAP" id="MF_00061">
    <property type="entry name" value="IspE"/>
    <property type="match status" value="1"/>
</dbReference>
<evidence type="ECO:0000256" key="7">
    <source>
        <dbReference type="ARBA" id="ARBA00022840"/>
    </source>
</evidence>
<keyword evidence="7 9" id="KW-0067">ATP-binding</keyword>
<evidence type="ECO:0000313" key="13">
    <source>
        <dbReference type="Proteomes" id="UP000250197"/>
    </source>
</evidence>
<protein>
    <recommendedName>
        <fullName evidence="3 9">4-diphosphocytidyl-2-C-methyl-D-erythritol kinase</fullName>
        <shortName evidence="9">CMK</shortName>
        <ecNumber evidence="2 9">2.7.1.148</ecNumber>
    </recommendedName>
    <alternativeName>
        <fullName evidence="8 9">4-(cytidine-5'-diphospho)-2-C-methyl-D-erythritol kinase</fullName>
    </alternativeName>
</protein>
<evidence type="ECO:0000256" key="8">
    <source>
        <dbReference type="ARBA" id="ARBA00032554"/>
    </source>
</evidence>
<proteinExistence type="inferred from homology"/>
<dbReference type="EMBL" id="CP021252">
    <property type="protein sequence ID" value="ART21667.1"/>
    <property type="molecule type" value="Genomic_DNA"/>
</dbReference>
<dbReference type="PANTHER" id="PTHR43527">
    <property type="entry name" value="4-DIPHOSPHOCYTIDYL-2-C-METHYL-D-ERYTHRITOL KINASE, CHLOROPLASTIC"/>
    <property type="match status" value="1"/>
</dbReference>
<evidence type="ECO:0000256" key="4">
    <source>
        <dbReference type="ARBA" id="ARBA00022679"/>
    </source>
</evidence>
<dbReference type="Gene3D" id="3.30.70.890">
    <property type="entry name" value="GHMP kinase, C-terminal domain"/>
    <property type="match status" value="1"/>
</dbReference>
<evidence type="ECO:0000256" key="2">
    <source>
        <dbReference type="ARBA" id="ARBA00012052"/>
    </source>
</evidence>
<comment type="similarity">
    <text evidence="1 9">Belongs to the GHMP kinase family. IspE subfamily.</text>
</comment>
<keyword evidence="5 9" id="KW-0547">Nucleotide-binding</keyword>
<dbReference type="KEGG" id="cstr:CBE89_09265"/>
<dbReference type="GO" id="GO:0019288">
    <property type="term" value="P:isopentenyl diphosphate biosynthetic process, methylerythritol 4-phosphate pathway"/>
    <property type="evidence" value="ECO:0007669"/>
    <property type="project" value="UniProtKB-UniRule"/>
</dbReference>
<reference evidence="12 13" key="1">
    <citation type="submission" date="2017-05" db="EMBL/GenBank/DDBJ databases">
        <title>Complete genome sequence of Corynebacterium striatum KC-Na-1 isolated from Neophocaena asiaeorientalis in Korea.</title>
        <authorList>
            <person name="Kim J.H."/>
            <person name="Lee K."/>
        </authorList>
    </citation>
    <scope>NUCLEOTIDE SEQUENCE [LARGE SCALE GENOMIC DNA]</scope>
    <source>
        <strain evidence="12 13">KC-Na-01</strain>
    </source>
</reference>
<evidence type="ECO:0000259" key="11">
    <source>
        <dbReference type="Pfam" id="PF08544"/>
    </source>
</evidence>
<feature type="binding site" evidence="9">
    <location>
        <begin position="108"/>
        <end position="118"/>
    </location>
    <ligand>
        <name>ATP</name>
        <dbReference type="ChEBI" id="CHEBI:30616"/>
    </ligand>
</feature>
<feature type="active site" evidence="9">
    <location>
        <position position="10"/>
    </location>
</feature>
<evidence type="ECO:0000256" key="5">
    <source>
        <dbReference type="ARBA" id="ARBA00022741"/>
    </source>
</evidence>
<accession>A0A2Z2J580</accession>
<dbReference type="Pfam" id="PF00288">
    <property type="entry name" value="GHMP_kinases_N"/>
    <property type="match status" value="1"/>
</dbReference>
<dbReference type="PANTHER" id="PTHR43527:SF2">
    <property type="entry name" value="4-DIPHOSPHOCYTIDYL-2-C-METHYL-D-ERYTHRITOL KINASE, CHLOROPLASTIC"/>
    <property type="match status" value="1"/>
</dbReference>
<keyword evidence="4 9" id="KW-0808">Transferase</keyword>
<evidence type="ECO:0000256" key="6">
    <source>
        <dbReference type="ARBA" id="ARBA00022777"/>
    </source>
</evidence>
<comment type="function">
    <text evidence="9">Catalyzes the phosphorylation of the position 2 hydroxy group of 4-diphosphocytidyl-2C-methyl-D-erythritol.</text>
</comment>
<feature type="domain" description="GHMP kinase N-terminal" evidence="10">
    <location>
        <begin position="75"/>
        <end position="160"/>
    </location>
</feature>
<dbReference type="EC" id="2.7.1.148" evidence="2 9"/>
<dbReference type="GO" id="GO:0050515">
    <property type="term" value="F:4-(cytidine 5'-diphospho)-2-C-methyl-D-erythritol kinase activity"/>
    <property type="evidence" value="ECO:0007669"/>
    <property type="project" value="UniProtKB-UniRule"/>
</dbReference>
<keyword evidence="9" id="KW-0414">Isoprene biosynthesis</keyword>
<feature type="domain" description="GHMP kinase C-terminal" evidence="11">
    <location>
        <begin position="221"/>
        <end position="291"/>
    </location>
</feature>
<dbReference type="InterPro" id="IPR014721">
    <property type="entry name" value="Ribsml_uS5_D2-typ_fold_subgr"/>
</dbReference>
<sequence length="314" mass="32284">MILRARAHAKVNLHLGVEAVRGDGFHELATVFQSLDISDEVSLEVHADEPTIGPVVAALHASGTYAAGVPEDESNLAWRAVEVVARAVRADQEVALPRVTLHLQKGIPAAGGMAGGSADAAAALRLAAQAFAGFGELSEDKLYELAAELGSDVPFTLMGGTALGTGRGEQLAPMMTRGTYTWAIITNAEGLSTPAVFHKIDELRGAGKGSTPSMDTSAVAQALMSGQPQQLAAALRNDLQAAAVSLRPDLRKILDTGKAAGALAGIVSGSGPTCAFLCEDEETAGEVVAQVMFDNKGTRGIVTHSPAPGIEMLG</sequence>
<gene>
    <name evidence="9" type="primary">ispE</name>
    <name evidence="12" type="ORF">CBE89_09265</name>
</gene>
<organism evidence="12 13">
    <name type="scientific">Corynebacterium striatum</name>
    <dbReference type="NCBI Taxonomy" id="43770"/>
    <lineage>
        <taxon>Bacteria</taxon>
        <taxon>Bacillati</taxon>
        <taxon>Actinomycetota</taxon>
        <taxon>Actinomycetes</taxon>
        <taxon>Mycobacteriales</taxon>
        <taxon>Corynebacteriaceae</taxon>
        <taxon>Corynebacterium</taxon>
    </lineage>
</organism>
<dbReference type="GO" id="GO:0016114">
    <property type="term" value="P:terpenoid biosynthetic process"/>
    <property type="evidence" value="ECO:0007669"/>
    <property type="project" value="UniProtKB-UniRule"/>
</dbReference>
<keyword evidence="6 9" id="KW-0418">Kinase</keyword>
<feature type="active site" evidence="9">
    <location>
        <position position="152"/>
    </location>
</feature>
<evidence type="ECO:0000256" key="1">
    <source>
        <dbReference type="ARBA" id="ARBA00009684"/>
    </source>
</evidence>
<dbReference type="RefSeq" id="WP_086891735.1">
    <property type="nucleotide sequence ID" value="NZ_CP021252.1"/>
</dbReference>
<evidence type="ECO:0000313" key="12">
    <source>
        <dbReference type="EMBL" id="ART21667.1"/>
    </source>
</evidence>
<dbReference type="Pfam" id="PF08544">
    <property type="entry name" value="GHMP_kinases_C"/>
    <property type="match status" value="1"/>
</dbReference>
<dbReference type="InterPro" id="IPR036554">
    <property type="entry name" value="GHMP_kinase_C_sf"/>
</dbReference>
<dbReference type="Proteomes" id="UP000250197">
    <property type="component" value="Chromosome"/>
</dbReference>
<dbReference type="InterPro" id="IPR006204">
    <property type="entry name" value="GHMP_kinase_N_dom"/>
</dbReference>
<name>A0A2Z2J580_CORST</name>
<dbReference type="SUPFAM" id="SSF55060">
    <property type="entry name" value="GHMP Kinase, C-terminal domain"/>
    <property type="match status" value="1"/>
</dbReference>
<dbReference type="InterPro" id="IPR013750">
    <property type="entry name" value="GHMP_kinase_C_dom"/>
</dbReference>
<evidence type="ECO:0000256" key="3">
    <source>
        <dbReference type="ARBA" id="ARBA00017473"/>
    </source>
</evidence>
<evidence type="ECO:0000256" key="9">
    <source>
        <dbReference type="HAMAP-Rule" id="MF_00061"/>
    </source>
</evidence>
<dbReference type="NCBIfam" id="TIGR00154">
    <property type="entry name" value="ispE"/>
    <property type="match status" value="1"/>
</dbReference>
<dbReference type="UniPathway" id="UPA00056">
    <property type="reaction ID" value="UER00094"/>
</dbReference>
<comment type="pathway">
    <text evidence="9">Isoprenoid biosynthesis; isopentenyl diphosphate biosynthesis via DXP pathway; isopentenyl diphosphate from 1-deoxy-D-xylulose 5-phosphate: step 3/6.</text>
</comment>
<dbReference type="AlphaFoldDB" id="A0A2Z2J580"/>
<dbReference type="InterPro" id="IPR020568">
    <property type="entry name" value="Ribosomal_Su5_D2-typ_SF"/>
</dbReference>
<evidence type="ECO:0000259" key="10">
    <source>
        <dbReference type="Pfam" id="PF00288"/>
    </source>
</evidence>
<dbReference type="InterPro" id="IPR004424">
    <property type="entry name" value="IspE"/>
</dbReference>
<dbReference type="SUPFAM" id="SSF54211">
    <property type="entry name" value="Ribosomal protein S5 domain 2-like"/>
    <property type="match status" value="1"/>
</dbReference>
<dbReference type="PIRSF" id="PIRSF010376">
    <property type="entry name" value="IspE"/>
    <property type="match status" value="1"/>
</dbReference>
<dbReference type="GO" id="GO:0005524">
    <property type="term" value="F:ATP binding"/>
    <property type="evidence" value="ECO:0007669"/>
    <property type="project" value="UniProtKB-UniRule"/>
</dbReference>